<dbReference type="GO" id="GO:0043190">
    <property type="term" value="C:ATP-binding cassette (ABC) transporter complex"/>
    <property type="evidence" value="ECO:0007669"/>
    <property type="project" value="InterPro"/>
</dbReference>
<dbReference type="EMBL" id="NBIM01000001">
    <property type="protein sequence ID" value="OXY83455.1"/>
    <property type="molecule type" value="Genomic_DNA"/>
</dbReference>
<dbReference type="Proteomes" id="UP000242757">
    <property type="component" value="Unassembled WGS sequence"/>
</dbReference>
<keyword evidence="2" id="KW-0813">Transport</keyword>
<name>A0A233RJ81_9GAMM</name>
<feature type="signal peptide" evidence="5">
    <location>
        <begin position="1"/>
        <end position="25"/>
    </location>
</feature>
<feature type="chain" id="PRO_5012466602" evidence="5">
    <location>
        <begin position="26"/>
        <end position="531"/>
    </location>
</feature>
<dbReference type="CDD" id="cd08498">
    <property type="entry name" value="PBP2_NikA_DppA_OppA_like_2"/>
    <property type="match status" value="1"/>
</dbReference>
<organism evidence="7 8">
    <name type="scientific">Oceanimonas doudoroffii</name>
    <dbReference type="NCBI Taxonomy" id="84158"/>
    <lineage>
        <taxon>Bacteria</taxon>
        <taxon>Pseudomonadati</taxon>
        <taxon>Pseudomonadota</taxon>
        <taxon>Gammaproteobacteria</taxon>
        <taxon>Aeromonadales</taxon>
        <taxon>Aeromonadaceae</taxon>
        <taxon>Oceanimonas</taxon>
    </lineage>
</organism>
<dbReference type="SUPFAM" id="SSF53850">
    <property type="entry name" value="Periplasmic binding protein-like II"/>
    <property type="match status" value="1"/>
</dbReference>
<keyword evidence="3 5" id="KW-0732">Signal</keyword>
<feature type="domain" description="Solute-binding protein family 5" evidence="6">
    <location>
        <begin position="69"/>
        <end position="443"/>
    </location>
</feature>
<comment type="similarity">
    <text evidence="1">Belongs to the bacterial solute-binding protein 5 family.</text>
</comment>
<dbReference type="Gene3D" id="3.40.190.10">
    <property type="entry name" value="Periplasmic binding protein-like II"/>
    <property type="match status" value="1"/>
</dbReference>
<evidence type="ECO:0000256" key="5">
    <source>
        <dbReference type="SAM" id="SignalP"/>
    </source>
</evidence>
<feature type="compositionally biased region" description="Polar residues" evidence="4">
    <location>
        <begin position="172"/>
        <end position="191"/>
    </location>
</feature>
<dbReference type="InterPro" id="IPR039424">
    <property type="entry name" value="SBP_5"/>
</dbReference>
<dbReference type="InterPro" id="IPR000914">
    <property type="entry name" value="SBP_5_dom"/>
</dbReference>
<evidence type="ECO:0000256" key="4">
    <source>
        <dbReference type="SAM" id="MobiDB-lite"/>
    </source>
</evidence>
<keyword evidence="8" id="KW-1185">Reference proteome</keyword>
<reference evidence="7 8" key="1">
    <citation type="submission" date="2017-08" db="EMBL/GenBank/DDBJ databases">
        <title>A Genome Sequence of Oceanimonas doudoroffii ATCC 27123T.</title>
        <authorList>
            <person name="Brennan M.A."/>
            <person name="Maclea K.S."/>
            <person name="Mcclelland W.D."/>
            <person name="Trachtenberg A.M."/>
        </authorList>
    </citation>
    <scope>NUCLEOTIDE SEQUENCE [LARGE SCALE GENOMIC DNA]</scope>
    <source>
        <strain evidence="7 8">ATCC 27123</strain>
    </source>
</reference>
<comment type="caution">
    <text evidence="7">The sequence shown here is derived from an EMBL/GenBank/DDBJ whole genome shotgun (WGS) entry which is preliminary data.</text>
</comment>
<evidence type="ECO:0000256" key="3">
    <source>
        <dbReference type="ARBA" id="ARBA00022729"/>
    </source>
</evidence>
<dbReference type="InterPro" id="IPR030678">
    <property type="entry name" value="Peptide/Ni-bd"/>
</dbReference>
<feature type="region of interest" description="Disordered" evidence="4">
    <location>
        <begin position="171"/>
        <end position="194"/>
    </location>
</feature>
<protein>
    <submittedName>
        <fullName evidence="7">Peptide ABC transporter substrate-binding protein</fullName>
    </submittedName>
</protein>
<dbReference type="GO" id="GO:0030288">
    <property type="term" value="C:outer membrane-bounded periplasmic space"/>
    <property type="evidence" value="ECO:0007669"/>
    <property type="project" value="UniProtKB-ARBA"/>
</dbReference>
<evidence type="ECO:0000313" key="7">
    <source>
        <dbReference type="EMBL" id="OXY83455.1"/>
    </source>
</evidence>
<evidence type="ECO:0000256" key="2">
    <source>
        <dbReference type="ARBA" id="ARBA00022448"/>
    </source>
</evidence>
<evidence type="ECO:0000256" key="1">
    <source>
        <dbReference type="ARBA" id="ARBA00005695"/>
    </source>
</evidence>
<dbReference type="PIRSF" id="PIRSF002741">
    <property type="entry name" value="MppA"/>
    <property type="match status" value="1"/>
</dbReference>
<dbReference type="PANTHER" id="PTHR30290">
    <property type="entry name" value="PERIPLASMIC BINDING COMPONENT OF ABC TRANSPORTER"/>
    <property type="match status" value="1"/>
</dbReference>
<dbReference type="OrthoDB" id="9801912at2"/>
<dbReference type="Pfam" id="PF00496">
    <property type="entry name" value="SBP_bac_5"/>
    <property type="match status" value="1"/>
</dbReference>
<gene>
    <name evidence="7" type="ORF">B6S08_08210</name>
</gene>
<dbReference type="GO" id="GO:0015833">
    <property type="term" value="P:peptide transport"/>
    <property type="evidence" value="ECO:0007669"/>
    <property type="project" value="TreeGrafter"/>
</dbReference>
<dbReference type="GO" id="GO:1904680">
    <property type="term" value="F:peptide transmembrane transporter activity"/>
    <property type="evidence" value="ECO:0007669"/>
    <property type="project" value="TreeGrafter"/>
</dbReference>
<evidence type="ECO:0000313" key="8">
    <source>
        <dbReference type="Proteomes" id="UP000242757"/>
    </source>
</evidence>
<dbReference type="Gene3D" id="3.90.76.10">
    <property type="entry name" value="Dipeptide-binding Protein, Domain 1"/>
    <property type="match status" value="1"/>
</dbReference>
<proteinExistence type="inferred from homology"/>
<dbReference type="AlphaFoldDB" id="A0A233RJ81"/>
<evidence type="ECO:0000259" key="6">
    <source>
        <dbReference type="Pfam" id="PF00496"/>
    </source>
</evidence>
<sequence>MMKLTKIAACLLVASCSLNAQQAQAENVVRWAQQGDIPTLDPYAFASTPALAFQNHIYEGLVQWNEQLEMSPALATGWEQVDETTLRFYLREGVRFHNGNSFNADDVVASIARVTHPDSGIRGNASSIKDAVKVDDYTVDIRLNGKSPIALNELTGILMMDKEWLEEHKATEPTSMSKGTEGYATNHTNGTGPFILESRRRDAEMVLIKNDHWWQAEQVKHNIDRIVFKPVASESTRLAGMLSGEFDLVSDIPLQDLPRLEREQGIEVKVRPSLRVMFLTLNMNNELNAGNVDGKNPLQDQRVRQALHMAIDREAIVKKIMRGMTEVANTYVAPAIAGYDAERAIGHGYDPQKAKTLLAEAGYSNGFKLAFDCEQGYYLNAEQWCQAVQRYWSKIGVDTNLNMHTRSVYSQIRDNGRTDVAVLGWANLPLYDAYSINQQMLHSRDGGIYGAFNIPRFQNDTIDRLIEQSSVEQDQQRRTQLMEEVLATAQRELPLLPLHFEPMAWATSDKLTITQNPDNVVRLWYASIKQS</sequence>
<dbReference type="Gene3D" id="3.10.105.10">
    <property type="entry name" value="Dipeptide-binding Protein, Domain 3"/>
    <property type="match status" value="1"/>
</dbReference>
<dbReference type="PANTHER" id="PTHR30290:SF9">
    <property type="entry name" value="OLIGOPEPTIDE-BINDING PROTEIN APPA"/>
    <property type="match status" value="1"/>
</dbReference>
<accession>A0A233RJ81</accession>